<protein>
    <recommendedName>
        <fullName evidence="3">DUF2237 domain-containing protein</fullName>
    </recommendedName>
</protein>
<comment type="caution">
    <text evidence="1">The sequence shown here is derived from an EMBL/GenBank/DDBJ whole genome shotgun (WGS) entry which is preliminary data.</text>
</comment>
<dbReference type="Pfam" id="PF09996">
    <property type="entry name" value="DUF2237"/>
    <property type="match status" value="1"/>
</dbReference>
<name>A0ABR9DWK5_9GAMM</name>
<dbReference type="PANTHER" id="PTHR37466">
    <property type="entry name" value="SLR1628 PROTEIN"/>
    <property type="match status" value="1"/>
</dbReference>
<sequence>MANQFNVLGTRLKLCCGNGGYTREGFCYVPDSDFGNHSVCAIMTDEFLQFSKSQGNDLVSPNPLYDFDGLKAGDKWCLCAVRWLHAIAANVAPPVVLEATNKKALEIISLDVLKAHEYITQI</sequence>
<dbReference type="Gene3D" id="3.30.56.110">
    <property type="entry name" value="Protein of unknown function DUF2237"/>
    <property type="match status" value="1"/>
</dbReference>
<reference evidence="1 2" key="1">
    <citation type="submission" date="2015-06" db="EMBL/GenBank/DDBJ databases">
        <title>Genome sequence of Pseudoalteromonas aliena.</title>
        <authorList>
            <person name="Xie B.-B."/>
            <person name="Rong J.-C."/>
            <person name="Qin Q.-L."/>
            <person name="Zhang Y.-Z."/>
        </authorList>
    </citation>
    <scope>NUCLEOTIDE SEQUENCE [LARGE SCALE GENOMIC DNA]</scope>
    <source>
        <strain evidence="1 2">SW19</strain>
    </source>
</reference>
<evidence type="ECO:0008006" key="3">
    <source>
        <dbReference type="Google" id="ProtNLM"/>
    </source>
</evidence>
<gene>
    <name evidence="1" type="ORF">PALI_a3533</name>
</gene>
<dbReference type="PANTHER" id="PTHR37466:SF1">
    <property type="entry name" value="SLR1628 PROTEIN"/>
    <property type="match status" value="1"/>
</dbReference>
<evidence type="ECO:0000313" key="1">
    <source>
        <dbReference type="EMBL" id="MBE0358739.1"/>
    </source>
</evidence>
<dbReference type="RefSeq" id="WP_182702954.1">
    <property type="nucleotide sequence ID" value="NZ_AQGU01000024.1"/>
</dbReference>
<accession>A0ABR9DWK5</accession>
<organism evidence="1 2">
    <name type="scientific">Pseudoalteromonas aliena SW19</name>
    <dbReference type="NCBI Taxonomy" id="1314866"/>
    <lineage>
        <taxon>Bacteria</taxon>
        <taxon>Pseudomonadati</taxon>
        <taxon>Pseudomonadota</taxon>
        <taxon>Gammaproteobacteria</taxon>
        <taxon>Alteromonadales</taxon>
        <taxon>Pseudoalteromonadaceae</taxon>
        <taxon>Pseudoalteromonas</taxon>
    </lineage>
</organism>
<dbReference type="InterPro" id="IPR018714">
    <property type="entry name" value="DUF2237"/>
</dbReference>
<dbReference type="EMBL" id="AQGU01000024">
    <property type="protein sequence ID" value="MBE0358739.1"/>
    <property type="molecule type" value="Genomic_DNA"/>
</dbReference>
<keyword evidence="2" id="KW-1185">Reference proteome</keyword>
<evidence type="ECO:0000313" key="2">
    <source>
        <dbReference type="Proteomes" id="UP000648482"/>
    </source>
</evidence>
<dbReference type="Proteomes" id="UP000648482">
    <property type="component" value="Unassembled WGS sequence"/>
</dbReference>
<proteinExistence type="predicted"/>